<keyword evidence="2" id="KW-0547">Nucleotide-binding</keyword>
<evidence type="ECO:0000256" key="2">
    <source>
        <dbReference type="ARBA" id="ARBA00022741"/>
    </source>
</evidence>
<evidence type="ECO:0000313" key="6">
    <source>
        <dbReference type="EMBL" id="BBH52402.1"/>
    </source>
</evidence>
<dbReference type="GO" id="GO:0016301">
    <property type="term" value="F:kinase activity"/>
    <property type="evidence" value="ECO:0007669"/>
    <property type="project" value="UniProtKB-KW"/>
</dbReference>
<dbReference type="GO" id="GO:0004788">
    <property type="term" value="F:thiamine diphosphokinase activity"/>
    <property type="evidence" value="ECO:0007669"/>
    <property type="project" value="InterPro"/>
</dbReference>
<dbReference type="GO" id="GO:0005524">
    <property type="term" value="F:ATP binding"/>
    <property type="evidence" value="ECO:0007669"/>
    <property type="project" value="UniProtKB-KW"/>
</dbReference>
<dbReference type="InterPro" id="IPR036759">
    <property type="entry name" value="TPK_catalytic_sf"/>
</dbReference>
<evidence type="ECO:0000256" key="3">
    <source>
        <dbReference type="ARBA" id="ARBA00022777"/>
    </source>
</evidence>
<sequence length="236" mass="26787">MNLKIKKYVIFLNGYHNFSPIQVICSQIKSTDFKKNHFDTLYVADGGLNHILQNKVSYQNIIWSGDSDSLNNKSKKYLDNSSLCYNNQKSKSSPLEKILLVKNKNFNDFSVLLDRILKEATEHQVFLEIFYGLGGRRDHEVANILEVERFICKIPLGGICYFHGGVIISSIEFDILKANKMLFSVFIRGTRGSLDISGAEFNGHFLLERPSHGLSNKALGQKISIKPIESVISVYF</sequence>
<reference evidence="6 7" key="1">
    <citation type="submission" date="2018-12" db="EMBL/GenBank/DDBJ databases">
        <title>Rubrispira sanarue gen. nov., sp., nov., a member of the order Silvanigrellales, isolated from a brackish lake in Hamamatsu Japan.</title>
        <authorList>
            <person name="Maejima Y."/>
            <person name="Iino T."/>
            <person name="Muraguchi Y."/>
            <person name="Fukuda K."/>
            <person name="Nojiri H."/>
            <person name="Ohkuma M."/>
            <person name="Moriuchi R."/>
            <person name="Dohra H."/>
            <person name="Kimbara K."/>
            <person name="Shintani M."/>
        </authorList>
    </citation>
    <scope>NUCLEOTIDE SEQUENCE [LARGE SCALE GENOMIC DNA]</scope>
    <source>
        <strain evidence="6 7">RF1110005</strain>
    </source>
</reference>
<evidence type="ECO:0000259" key="5">
    <source>
        <dbReference type="Pfam" id="PF04263"/>
    </source>
</evidence>
<name>A0A4P2VU34_FLUSA</name>
<evidence type="ECO:0000313" key="7">
    <source>
        <dbReference type="Proteomes" id="UP000291236"/>
    </source>
</evidence>
<dbReference type="Pfam" id="PF04263">
    <property type="entry name" value="TPK_catalytic"/>
    <property type="match status" value="1"/>
</dbReference>
<organism evidence="6 7">
    <name type="scientific">Fluviispira sanaruensis</name>
    <dbReference type="NCBI Taxonomy" id="2493639"/>
    <lineage>
        <taxon>Bacteria</taxon>
        <taxon>Pseudomonadati</taxon>
        <taxon>Bdellovibrionota</taxon>
        <taxon>Oligoflexia</taxon>
        <taxon>Silvanigrellales</taxon>
        <taxon>Silvanigrellaceae</taxon>
        <taxon>Fluviispira</taxon>
    </lineage>
</organism>
<proteinExistence type="predicted"/>
<gene>
    <name evidence="6" type="ORF">JCM31447_08430</name>
</gene>
<dbReference type="AlphaFoldDB" id="A0A4P2VU34"/>
<dbReference type="RefSeq" id="WP_172603763.1">
    <property type="nucleotide sequence ID" value="NZ_AP019368.1"/>
</dbReference>
<dbReference type="KEGG" id="sbf:JCM31447_08430"/>
<keyword evidence="1" id="KW-0808">Transferase</keyword>
<feature type="domain" description="Thiamin pyrophosphokinase catalytic" evidence="5">
    <location>
        <begin position="37"/>
        <end position="147"/>
    </location>
</feature>
<dbReference type="EMBL" id="AP019368">
    <property type="protein sequence ID" value="BBH52402.1"/>
    <property type="molecule type" value="Genomic_DNA"/>
</dbReference>
<dbReference type="Gene3D" id="3.40.50.10240">
    <property type="entry name" value="Thiamin pyrophosphokinase, catalytic domain"/>
    <property type="match status" value="1"/>
</dbReference>
<accession>A0A4P2VU34</accession>
<dbReference type="GO" id="GO:0009229">
    <property type="term" value="P:thiamine diphosphate biosynthetic process"/>
    <property type="evidence" value="ECO:0007669"/>
    <property type="project" value="InterPro"/>
</dbReference>
<protein>
    <recommendedName>
        <fullName evidence="5">Thiamin pyrophosphokinase catalytic domain-containing protein</fullName>
    </recommendedName>
</protein>
<evidence type="ECO:0000256" key="4">
    <source>
        <dbReference type="ARBA" id="ARBA00022840"/>
    </source>
</evidence>
<dbReference type="InterPro" id="IPR007371">
    <property type="entry name" value="TPK_catalytic"/>
</dbReference>
<keyword evidence="4" id="KW-0067">ATP-binding</keyword>
<keyword evidence="3" id="KW-0418">Kinase</keyword>
<evidence type="ECO:0000256" key="1">
    <source>
        <dbReference type="ARBA" id="ARBA00022679"/>
    </source>
</evidence>
<dbReference type="Proteomes" id="UP000291236">
    <property type="component" value="Chromosome"/>
</dbReference>
<dbReference type="SUPFAM" id="SSF63999">
    <property type="entry name" value="Thiamin pyrophosphokinase, catalytic domain"/>
    <property type="match status" value="1"/>
</dbReference>
<keyword evidence="7" id="KW-1185">Reference proteome</keyword>